<evidence type="ECO:0000256" key="1">
    <source>
        <dbReference type="SAM" id="Phobius"/>
    </source>
</evidence>
<dbReference type="Proteomes" id="UP000188729">
    <property type="component" value="Unassembled WGS sequence"/>
</dbReference>
<protein>
    <submittedName>
        <fullName evidence="2">Uncharacterized protein</fullName>
    </submittedName>
</protein>
<dbReference type="EMBL" id="MPSB01000005">
    <property type="protein sequence ID" value="ONF96316.1"/>
    <property type="molecule type" value="Genomic_DNA"/>
</dbReference>
<feature type="transmembrane region" description="Helical" evidence="1">
    <location>
        <begin position="12"/>
        <end position="33"/>
    </location>
</feature>
<evidence type="ECO:0000313" key="2">
    <source>
        <dbReference type="EMBL" id="ONF96316.1"/>
    </source>
</evidence>
<evidence type="ECO:0000313" key="3">
    <source>
        <dbReference type="Proteomes" id="UP000188729"/>
    </source>
</evidence>
<feature type="transmembrane region" description="Helical" evidence="1">
    <location>
        <begin position="39"/>
        <end position="59"/>
    </location>
</feature>
<dbReference type="OrthoDB" id="9948180at2"/>
<keyword evidence="1" id="KW-1133">Transmembrane helix</keyword>
<keyword evidence="3" id="KW-1185">Reference proteome</keyword>
<reference evidence="2 3" key="1">
    <citation type="submission" date="2016-11" db="EMBL/GenBank/DDBJ databases">
        <title>Genome sequence of Sphingomonas jeddahensis G39.</title>
        <authorList>
            <person name="Poehlein A."/>
            <person name="Wuebbeler J.H."/>
            <person name="Steinbuechel A."/>
            <person name="Daniel R."/>
        </authorList>
    </citation>
    <scope>NUCLEOTIDE SEQUENCE [LARGE SCALE GENOMIC DNA]</scope>
    <source>
        <strain evidence="2 3">G39</strain>
    </source>
</reference>
<sequence>MTLRRLSYSAFFITFGVGIGKSCQYAAVGYLGAQMGSELASLVGLAPFIITLAALKARYPRYFTLQSRVS</sequence>
<organism evidence="2 3">
    <name type="scientific">Sphingomonas jeddahensis</name>
    <dbReference type="NCBI Taxonomy" id="1915074"/>
    <lineage>
        <taxon>Bacteria</taxon>
        <taxon>Pseudomonadati</taxon>
        <taxon>Pseudomonadota</taxon>
        <taxon>Alphaproteobacteria</taxon>
        <taxon>Sphingomonadales</taxon>
        <taxon>Sphingomonadaceae</taxon>
        <taxon>Sphingomonas</taxon>
    </lineage>
</organism>
<name>A0A1V2EUH7_9SPHN</name>
<proteinExistence type="predicted"/>
<dbReference type="AlphaFoldDB" id="A0A1V2EUH7"/>
<gene>
    <name evidence="2" type="ORF">SPHI_15450</name>
</gene>
<accession>A0A1V2EUH7</accession>
<comment type="caution">
    <text evidence="2">The sequence shown here is derived from an EMBL/GenBank/DDBJ whole genome shotgun (WGS) entry which is preliminary data.</text>
</comment>
<keyword evidence="1" id="KW-0812">Transmembrane</keyword>
<keyword evidence="1" id="KW-0472">Membrane</keyword>